<accession>A0AA39GQQ0</accession>
<evidence type="ECO:0000259" key="5">
    <source>
        <dbReference type="Pfam" id="PF04153"/>
    </source>
</evidence>
<comment type="similarity">
    <text evidence="1">Belongs to the CNOT2/3/5 family.</text>
</comment>
<feature type="region of interest" description="Disordered" evidence="4">
    <location>
        <begin position="1"/>
        <end position="213"/>
    </location>
</feature>
<dbReference type="GO" id="GO:0000289">
    <property type="term" value="P:nuclear-transcribed mRNA poly(A) tail shortening"/>
    <property type="evidence" value="ECO:0007669"/>
    <property type="project" value="UniProtKB-ARBA"/>
</dbReference>
<feature type="compositionally biased region" description="Gly residues" evidence="4">
    <location>
        <begin position="103"/>
        <end position="113"/>
    </location>
</feature>
<comment type="caution">
    <text evidence="6">The sequence shown here is derived from an EMBL/GenBank/DDBJ whole genome shotgun (WGS) entry which is preliminary data.</text>
</comment>
<evidence type="ECO:0000313" key="6">
    <source>
        <dbReference type="EMBL" id="KAK0391033.1"/>
    </source>
</evidence>
<reference evidence="6" key="1">
    <citation type="submission" date="2022-10" db="EMBL/GenBank/DDBJ databases">
        <title>Determination and structural analysis of whole genome sequence of Sarocladium strictum F4-1.</title>
        <authorList>
            <person name="Hu L."/>
            <person name="Jiang Y."/>
        </authorList>
    </citation>
    <scope>NUCLEOTIDE SEQUENCE</scope>
    <source>
        <strain evidence="6">F4-1</strain>
    </source>
</reference>
<evidence type="ECO:0000256" key="3">
    <source>
        <dbReference type="ARBA" id="ARBA00023163"/>
    </source>
</evidence>
<keyword evidence="3" id="KW-0804">Transcription</keyword>
<dbReference type="FunFam" id="2.30.30.1020:FF:000007">
    <property type="entry name" value="Putative not2 family protein"/>
    <property type="match status" value="1"/>
</dbReference>
<evidence type="ECO:0000256" key="4">
    <source>
        <dbReference type="SAM" id="MobiDB-lite"/>
    </source>
</evidence>
<name>A0AA39GQQ0_SARSR</name>
<dbReference type="InterPro" id="IPR038635">
    <property type="entry name" value="CCR4-NOT_su2/3/5_C_sf"/>
</dbReference>
<protein>
    <recommendedName>
        <fullName evidence="5">NOT2/NOT3/NOT5 C-terminal domain-containing protein</fullName>
    </recommendedName>
</protein>
<organism evidence="6 7">
    <name type="scientific">Sarocladium strictum</name>
    <name type="common">Black bundle disease fungus</name>
    <name type="synonym">Acremonium strictum</name>
    <dbReference type="NCBI Taxonomy" id="5046"/>
    <lineage>
        <taxon>Eukaryota</taxon>
        <taxon>Fungi</taxon>
        <taxon>Dikarya</taxon>
        <taxon>Ascomycota</taxon>
        <taxon>Pezizomycotina</taxon>
        <taxon>Sordariomycetes</taxon>
        <taxon>Hypocreomycetidae</taxon>
        <taxon>Hypocreales</taxon>
        <taxon>Sarocladiaceae</taxon>
        <taxon>Sarocladium</taxon>
    </lineage>
</organism>
<dbReference type="InterPro" id="IPR040168">
    <property type="entry name" value="Not2/3/5"/>
</dbReference>
<dbReference type="InterPro" id="IPR007282">
    <property type="entry name" value="NOT2/3/5_C"/>
</dbReference>
<dbReference type="Proteomes" id="UP001175261">
    <property type="component" value="Unassembled WGS sequence"/>
</dbReference>
<feature type="domain" description="NOT2/NOT3/NOT5 C-terminal" evidence="5">
    <location>
        <begin position="263"/>
        <end position="384"/>
    </location>
</feature>
<keyword evidence="7" id="KW-1185">Reference proteome</keyword>
<dbReference type="EMBL" id="JAPDFR010000001">
    <property type="protein sequence ID" value="KAK0391033.1"/>
    <property type="molecule type" value="Genomic_DNA"/>
</dbReference>
<feature type="compositionally biased region" description="Low complexity" evidence="4">
    <location>
        <begin position="114"/>
        <end position="125"/>
    </location>
</feature>
<dbReference type="AlphaFoldDB" id="A0AA39GQQ0"/>
<feature type="compositionally biased region" description="Polar residues" evidence="4">
    <location>
        <begin position="1"/>
        <end position="50"/>
    </location>
</feature>
<keyword evidence="2" id="KW-0805">Transcription regulation</keyword>
<evidence type="ECO:0000313" key="7">
    <source>
        <dbReference type="Proteomes" id="UP001175261"/>
    </source>
</evidence>
<evidence type="ECO:0000256" key="2">
    <source>
        <dbReference type="ARBA" id="ARBA00023015"/>
    </source>
</evidence>
<proteinExistence type="inferred from homology"/>
<evidence type="ECO:0000256" key="1">
    <source>
        <dbReference type="ARBA" id="ARBA00007682"/>
    </source>
</evidence>
<feature type="compositionally biased region" description="Polar residues" evidence="4">
    <location>
        <begin position="60"/>
        <end position="75"/>
    </location>
</feature>
<dbReference type="GO" id="GO:0030015">
    <property type="term" value="C:CCR4-NOT core complex"/>
    <property type="evidence" value="ECO:0007669"/>
    <property type="project" value="InterPro"/>
</dbReference>
<gene>
    <name evidence="6" type="ORF">NLU13_0535</name>
</gene>
<dbReference type="Gene3D" id="2.30.30.1020">
    <property type="entry name" value="CCR4-NOT complex subunit 2/3/5, C-terminal domain"/>
    <property type="match status" value="1"/>
</dbReference>
<dbReference type="GO" id="GO:0006355">
    <property type="term" value="P:regulation of DNA-templated transcription"/>
    <property type="evidence" value="ECO:0007669"/>
    <property type="project" value="InterPro"/>
</dbReference>
<dbReference type="Pfam" id="PF04153">
    <property type="entry name" value="NOT2_3_5_C"/>
    <property type="match status" value="1"/>
</dbReference>
<dbReference type="PANTHER" id="PTHR23326">
    <property type="entry name" value="CCR4 NOT-RELATED"/>
    <property type="match status" value="1"/>
</dbReference>
<sequence length="395" mass="42749">MSNSNPASMWSSTGTRNMSGPIPRNQSTPLSSQQQGQDDPFNQNSSRLQGGSQGAFRYGNPTNPASSAQGQSANNDDPFPPLNRNAAGEIGSERGQNLMSSLGFGGQNGGQAGGAPPNRGNGLLNALSANSRGSEGRSPPGIGPAVGRPQDPKSQAEDDEARQNSSSFRDDGAVKDSSSVDENAIRGLGAIGPGSASTKSKEESDAPEAVDPLAGMPAVDKWGIKGLRTLMHNYPDFQSMVVGIDPVQLGLDLSSPEPISHQLYSLFDDAAPRPTVSNAKFRLPDCYNVTNVQPIDSKIQNFNEETLFWIFYSCPADLKQQLAAVELHTRNWRWHKKLRVWLTKDEHMTPQVLSPNHERGYYIIWDTAEWCKNRREFTLHYGDLDTTLGQAPVAA</sequence>